<dbReference type="PANTHER" id="PTHR32194:SF6">
    <property type="entry name" value="PROTEASOME SUBUNIT BETA"/>
    <property type="match status" value="1"/>
</dbReference>
<comment type="subunit">
    <text evidence="5">The 26S proteasome consists of a 20S proteasome core and two 19S regulatory subunits. The 20S proteasome core is composed of 28 subunits that are arranged in four stacked rings, resulting in a barrel-shaped structure. The two end rings are each formed by seven alpha subunits, and the two central rings are each formed by seven beta subunits. The catalytic chamber with the active sites is on the inside of the barrel.</text>
</comment>
<dbReference type="PROSITE" id="PS51476">
    <property type="entry name" value="PROTEASOME_BETA_2"/>
    <property type="match status" value="1"/>
</dbReference>
<dbReference type="GO" id="GO:0005737">
    <property type="term" value="C:cytoplasm"/>
    <property type="evidence" value="ECO:0007669"/>
    <property type="project" value="UniProtKB-SubCell"/>
</dbReference>
<organism evidence="8 9">
    <name type="scientific">Nezara viridula</name>
    <name type="common">Southern green stink bug</name>
    <name type="synonym">Cimex viridulus</name>
    <dbReference type="NCBI Taxonomy" id="85310"/>
    <lineage>
        <taxon>Eukaryota</taxon>
        <taxon>Metazoa</taxon>
        <taxon>Ecdysozoa</taxon>
        <taxon>Arthropoda</taxon>
        <taxon>Hexapoda</taxon>
        <taxon>Insecta</taxon>
        <taxon>Pterygota</taxon>
        <taxon>Neoptera</taxon>
        <taxon>Paraneoptera</taxon>
        <taxon>Hemiptera</taxon>
        <taxon>Heteroptera</taxon>
        <taxon>Panheteroptera</taxon>
        <taxon>Pentatomomorpha</taxon>
        <taxon>Pentatomoidea</taxon>
        <taxon>Pentatomidae</taxon>
        <taxon>Pentatominae</taxon>
        <taxon>Nezara</taxon>
    </lineage>
</organism>
<keyword evidence="7" id="KW-0472">Membrane</keyword>
<comment type="similarity">
    <text evidence="6">Belongs to the peptidase T1B family.</text>
</comment>
<keyword evidence="9" id="KW-1185">Reference proteome</keyword>
<dbReference type="CDD" id="cd03760">
    <property type="entry name" value="proteasome_beta_type_4"/>
    <property type="match status" value="1"/>
</dbReference>
<dbReference type="Gene3D" id="3.60.20.10">
    <property type="entry name" value="Glutamine Phosphoribosylpyrophosphate, subunit 1, domain 1"/>
    <property type="match status" value="1"/>
</dbReference>
<dbReference type="InterPro" id="IPR001353">
    <property type="entry name" value="Proteasome_sua/b"/>
</dbReference>
<dbReference type="GO" id="GO:0051603">
    <property type="term" value="P:proteolysis involved in protein catabolic process"/>
    <property type="evidence" value="ECO:0007669"/>
    <property type="project" value="InterPro"/>
</dbReference>
<reference evidence="8" key="1">
    <citation type="submission" date="2022-01" db="EMBL/GenBank/DDBJ databases">
        <authorList>
            <person name="King R."/>
        </authorList>
    </citation>
    <scope>NUCLEOTIDE SEQUENCE</scope>
</reference>
<comment type="function">
    <text evidence="6">Component of the proteasome, a multicatalytic proteinase complex which is characterized by its ability to cleave peptides with Arg, Phe, Tyr, Leu, and Glu adjacent to the leaving group at neutral or slightly basic pH. The proteasome has an ATP-dependent proteolytic activity.</text>
</comment>
<protein>
    <recommendedName>
        <fullName evidence="6">Proteasome subunit beta</fullName>
    </recommendedName>
</protein>
<evidence type="ECO:0000313" key="9">
    <source>
        <dbReference type="Proteomes" id="UP001152798"/>
    </source>
</evidence>
<dbReference type="PROSITE" id="PS00854">
    <property type="entry name" value="PROTEASOME_BETA_1"/>
    <property type="match status" value="1"/>
</dbReference>
<name>A0A9P0HGK4_NEZVI</name>
<comment type="subunit">
    <text evidence="6">Component of the proteasome complex.</text>
</comment>
<sequence length="282" mass="32439">MLNISDAMTSFERNSIRSNDSTLEDHQVKIIKAPDFLTRTLYPMTTTASVVGIKFNNGVAIAADVGGYYGSLNRFKSLDRLYKVNNNIVMTTTGDYADFQYMRELIQQKVISEEILDDSFSLKAFSLHTWLTRLMYNRRSKFDPLWNNVIVAGYDNNGPFLGIVDKLGMSYEDSCVATGMGGYLATPLLRDVFERGKGNLTKQEAHAALQKCMEILYYRDTQSLPKVNIYDFGPWSFTNCFNKNKIEPFRFLSDELYLYYSAKQFLLALLYLFNFFFRQAVD</sequence>
<dbReference type="OrthoDB" id="7854943at2759"/>
<keyword evidence="7" id="KW-1133">Transmembrane helix</keyword>
<dbReference type="InterPro" id="IPR029055">
    <property type="entry name" value="Ntn_hydrolases_N"/>
</dbReference>
<gene>
    <name evidence="8" type="ORF">NEZAVI_LOCUS10653</name>
</gene>
<evidence type="ECO:0000256" key="1">
    <source>
        <dbReference type="ARBA" id="ARBA00022490"/>
    </source>
</evidence>
<evidence type="ECO:0000256" key="5">
    <source>
        <dbReference type="ARBA" id="ARBA00026071"/>
    </source>
</evidence>
<evidence type="ECO:0000256" key="7">
    <source>
        <dbReference type="SAM" id="Phobius"/>
    </source>
</evidence>
<accession>A0A9P0HGK4</accession>
<feature type="transmembrane region" description="Helical" evidence="7">
    <location>
        <begin position="257"/>
        <end position="277"/>
    </location>
</feature>
<evidence type="ECO:0000256" key="4">
    <source>
        <dbReference type="ARBA" id="ARBA00024953"/>
    </source>
</evidence>
<dbReference type="SUPFAM" id="SSF56235">
    <property type="entry name" value="N-terminal nucleophile aminohydrolases (Ntn hydrolases)"/>
    <property type="match status" value="1"/>
</dbReference>
<dbReference type="InterPro" id="IPR023333">
    <property type="entry name" value="Proteasome_suB-type"/>
</dbReference>
<dbReference type="Proteomes" id="UP001152798">
    <property type="component" value="Chromosome 5"/>
</dbReference>
<comment type="subcellular location">
    <subcellularLocation>
        <location evidence="6">Cytoplasm</location>
    </subcellularLocation>
    <subcellularLocation>
        <location evidence="6">Nucleus</location>
    </subcellularLocation>
</comment>
<keyword evidence="3 6" id="KW-0539">Nucleus</keyword>
<proteinExistence type="inferred from homology"/>
<keyword evidence="1 6" id="KW-0963">Cytoplasm</keyword>
<comment type="function">
    <text evidence="4">Non-catalytic component of the proteasome, a multicatalytic proteinase complex which is characterized by its ability to cleave peptides with Arg, Phe, Tyr, Leu, and Glu adjacent to the leaving group at neutral or slightly basic pH. The proteasome has an ATP-dependent proteolytic activity.</text>
</comment>
<dbReference type="InterPro" id="IPR016050">
    <property type="entry name" value="Proteasome_bsu_CS"/>
</dbReference>
<evidence type="ECO:0000256" key="3">
    <source>
        <dbReference type="ARBA" id="ARBA00023242"/>
    </source>
</evidence>
<dbReference type="GO" id="GO:0005839">
    <property type="term" value="C:proteasome core complex"/>
    <property type="evidence" value="ECO:0007669"/>
    <property type="project" value="InterPro"/>
</dbReference>
<dbReference type="GO" id="GO:0005634">
    <property type="term" value="C:nucleus"/>
    <property type="evidence" value="ECO:0007669"/>
    <property type="project" value="UniProtKB-SubCell"/>
</dbReference>
<keyword evidence="2 6" id="KW-0647">Proteasome</keyword>
<evidence type="ECO:0000313" key="8">
    <source>
        <dbReference type="EMBL" id="CAH1401684.1"/>
    </source>
</evidence>
<dbReference type="EMBL" id="OV725081">
    <property type="protein sequence ID" value="CAH1401684.1"/>
    <property type="molecule type" value="Genomic_DNA"/>
</dbReference>
<dbReference type="AlphaFoldDB" id="A0A9P0HGK4"/>
<evidence type="ECO:0000256" key="6">
    <source>
        <dbReference type="RuleBase" id="RU004203"/>
    </source>
</evidence>
<dbReference type="InterPro" id="IPR016295">
    <property type="entry name" value="Proteasome_beta4"/>
</dbReference>
<dbReference type="PANTHER" id="PTHR32194">
    <property type="entry name" value="METALLOPROTEASE TLDD"/>
    <property type="match status" value="1"/>
</dbReference>
<dbReference type="Pfam" id="PF00227">
    <property type="entry name" value="Proteasome"/>
    <property type="match status" value="1"/>
</dbReference>
<keyword evidence="7" id="KW-0812">Transmembrane</keyword>
<evidence type="ECO:0000256" key="2">
    <source>
        <dbReference type="ARBA" id="ARBA00022942"/>
    </source>
</evidence>